<feature type="region of interest" description="Disordered" evidence="3">
    <location>
        <begin position="17"/>
        <end position="73"/>
    </location>
</feature>
<dbReference type="InterPro" id="IPR012677">
    <property type="entry name" value="Nucleotide-bd_a/b_plait_sf"/>
</dbReference>
<name>A0A8B7NGA1_HYAAZ</name>
<feature type="domain" description="RRM" evidence="4">
    <location>
        <begin position="111"/>
        <end position="188"/>
    </location>
</feature>
<feature type="compositionally biased region" description="Gly residues" evidence="3">
    <location>
        <begin position="36"/>
        <end position="58"/>
    </location>
</feature>
<dbReference type="InterPro" id="IPR000504">
    <property type="entry name" value="RRM_dom"/>
</dbReference>
<evidence type="ECO:0000259" key="4">
    <source>
        <dbReference type="PROSITE" id="PS50102"/>
    </source>
</evidence>
<feature type="region of interest" description="Disordered" evidence="3">
    <location>
        <begin position="211"/>
        <end position="273"/>
    </location>
</feature>
<dbReference type="InterPro" id="IPR035979">
    <property type="entry name" value="RBD_domain_sf"/>
</dbReference>
<feature type="compositionally biased region" description="Gly residues" evidence="3">
    <location>
        <begin position="219"/>
        <end position="242"/>
    </location>
</feature>
<reference evidence="6" key="1">
    <citation type="submission" date="2025-08" db="UniProtKB">
        <authorList>
            <consortium name="RefSeq"/>
        </authorList>
    </citation>
    <scope>IDENTIFICATION</scope>
    <source>
        <tissue evidence="6">Whole organism</tissue>
    </source>
</reference>
<evidence type="ECO:0000256" key="3">
    <source>
        <dbReference type="SAM" id="MobiDB-lite"/>
    </source>
</evidence>
<accession>A0A8B7NGA1</accession>
<evidence type="ECO:0000256" key="2">
    <source>
        <dbReference type="PROSITE-ProRule" id="PRU00176"/>
    </source>
</evidence>
<keyword evidence="1 2" id="KW-0694">RNA-binding</keyword>
<keyword evidence="5" id="KW-1185">Reference proteome</keyword>
<dbReference type="InterPro" id="IPR051229">
    <property type="entry name" value="ALYREF_mRNA_export"/>
</dbReference>
<evidence type="ECO:0000313" key="5">
    <source>
        <dbReference type="Proteomes" id="UP000694843"/>
    </source>
</evidence>
<dbReference type="AlphaFoldDB" id="A0A8B7NGA1"/>
<dbReference type="SMART" id="SM00360">
    <property type="entry name" value="RRM"/>
    <property type="match status" value="1"/>
</dbReference>
<dbReference type="RefSeq" id="XP_018012657.1">
    <property type="nucleotide sequence ID" value="XM_018157168.2"/>
</dbReference>
<dbReference type="GO" id="GO:0005634">
    <property type="term" value="C:nucleus"/>
    <property type="evidence" value="ECO:0007669"/>
    <property type="project" value="TreeGrafter"/>
</dbReference>
<dbReference type="Proteomes" id="UP000694843">
    <property type="component" value="Unplaced"/>
</dbReference>
<dbReference type="OMA" id="YNAECKM"/>
<feature type="compositionally biased region" description="Basic residues" evidence="3">
    <location>
        <begin position="17"/>
        <end position="27"/>
    </location>
</feature>
<dbReference type="SMART" id="SM01218">
    <property type="entry name" value="FoP_duplication"/>
    <property type="match status" value="1"/>
</dbReference>
<dbReference type="PANTHER" id="PTHR19965">
    <property type="entry name" value="RNA AND EXPORT FACTOR BINDING PROTEIN"/>
    <property type="match status" value="1"/>
</dbReference>
<gene>
    <name evidence="6" type="primary">LOC108669764</name>
</gene>
<protein>
    <submittedName>
        <fullName evidence="6">THO complex subunit 4</fullName>
    </submittedName>
</protein>
<dbReference type="SUPFAM" id="SSF54928">
    <property type="entry name" value="RNA-binding domain, RBD"/>
    <property type="match status" value="1"/>
</dbReference>
<evidence type="ECO:0000256" key="1">
    <source>
        <dbReference type="ARBA" id="ARBA00022884"/>
    </source>
</evidence>
<dbReference type="KEGG" id="hazt:108669764"/>
<proteinExistence type="predicted"/>
<dbReference type="OrthoDB" id="1049195at2759"/>
<dbReference type="InterPro" id="IPR025715">
    <property type="entry name" value="FoP_C"/>
</dbReference>
<dbReference type="Gene3D" id="3.30.70.330">
    <property type="match status" value="1"/>
</dbReference>
<organism evidence="5 6">
    <name type="scientific">Hyalella azteca</name>
    <name type="common">Amphipod</name>
    <dbReference type="NCBI Taxonomy" id="294128"/>
    <lineage>
        <taxon>Eukaryota</taxon>
        <taxon>Metazoa</taxon>
        <taxon>Ecdysozoa</taxon>
        <taxon>Arthropoda</taxon>
        <taxon>Crustacea</taxon>
        <taxon>Multicrustacea</taxon>
        <taxon>Malacostraca</taxon>
        <taxon>Eumalacostraca</taxon>
        <taxon>Peracarida</taxon>
        <taxon>Amphipoda</taxon>
        <taxon>Senticaudata</taxon>
        <taxon>Talitrida</taxon>
        <taxon>Talitroidea</taxon>
        <taxon>Hyalellidae</taxon>
        <taxon>Hyalella</taxon>
    </lineage>
</organism>
<dbReference type="Pfam" id="PF13865">
    <property type="entry name" value="FoP_duplication"/>
    <property type="match status" value="1"/>
</dbReference>
<evidence type="ECO:0000313" key="6">
    <source>
        <dbReference type="RefSeq" id="XP_018012657.1"/>
    </source>
</evidence>
<dbReference type="Pfam" id="PF00076">
    <property type="entry name" value="RRM_1"/>
    <property type="match status" value="1"/>
</dbReference>
<dbReference type="PROSITE" id="PS50102">
    <property type="entry name" value="RRM"/>
    <property type="match status" value="1"/>
</dbReference>
<dbReference type="GO" id="GO:0006406">
    <property type="term" value="P:mRNA export from nucleus"/>
    <property type="evidence" value="ECO:0007669"/>
    <property type="project" value="TreeGrafter"/>
</dbReference>
<dbReference type="CDD" id="cd12680">
    <property type="entry name" value="RRM_THOC4"/>
    <property type="match status" value="1"/>
</dbReference>
<sequence length="289" mass="30208">MAAAKVDMALDDIIKSKKGMNRGRGRGARGNSRGVARGGQGRGNFRGVRGVGQRGGGSFRARGNMQGSFRGNMLRGRGGFRGMRGISNGASVGFRGGIRTGGAFQATAAPAKLTITNLEYGVSDSDIRELFQEFGVIRSAAIHYDRTGRSLGTAHVVFSRFSDGLKAMKQYNGVHLDGRPMNITIDDRNAQKDIYNASALASATSNFAGKPVKRLGRGAPRGGGGAMRGSRGGNFRGTGRGSYQGATRGARGTMRGRGRGRGGRGGATKTPTVADLDAELDAYANQVSK</sequence>
<dbReference type="GeneID" id="108669764"/>
<dbReference type="GO" id="GO:0003729">
    <property type="term" value="F:mRNA binding"/>
    <property type="evidence" value="ECO:0007669"/>
    <property type="project" value="TreeGrafter"/>
</dbReference>
<dbReference type="PANTHER" id="PTHR19965:SF82">
    <property type="entry name" value="THO COMPLEX SUBUNIT 4"/>
    <property type="match status" value="1"/>
</dbReference>